<dbReference type="InterPro" id="IPR052529">
    <property type="entry name" value="Bact_Transport_Assoc"/>
</dbReference>
<feature type="transmembrane region" description="Helical" evidence="1">
    <location>
        <begin position="188"/>
        <end position="213"/>
    </location>
</feature>
<evidence type="ECO:0000313" key="3">
    <source>
        <dbReference type="EMBL" id="EWS81050.1"/>
    </source>
</evidence>
<dbReference type="HOGENOM" id="CLU_039610_1_0_11"/>
<name>Z9JRS2_9MICO</name>
<evidence type="ECO:0000259" key="2">
    <source>
        <dbReference type="Pfam" id="PF04235"/>
    </source>
</evidence>
<feature type="transmembrane region" description="Helical" evidence="1">
    <location>
        <begin position="311"/>
        <end position="330"/>
    </location>
</feature>
<evidence type="ECO:0000313" key="4">
    <source>
        <dbReference type="Proteomes" id="UP000023067"/>
    </source>
</evidence>
<dbReference type="EMBL" id="JDYK01000009">
    <property type="protein sequence ID" value="EWS81050.1"/>
    <property type="molecule type" value="Genomic_DNA"/>
</dbReference>
<dbReference type="Proteomes" id="UP000023067">
    <property type="component" value="Unassembled WGS sequence"/>
</dbReference>
<protein>
    <recommendedName>
        <fullName evidence="2">DUF418 domain-containing protein</fullName>
    </recommendedName>
</protein>
<accession>Z9JRS2</accession>
<proteinExistence type="predicted"/>
<feature type="transmembrane region" description="Helical" evidence="1">
    <location>
        <begin position="127"/>
        <end position="155"/>
    </location>
</feature>
<dbReference type="STRING" id="396014.BF93_17895"/>
<feature type="transmembrane region" description="Helical" evidence="1">
    <location>
        <begin position="268"/>
        <end position="290"/>
    </location>
</feature>
<dbReference type="RefSeq" id="WP_038372315.1">
    <property type="nucleotide sequence ID" value="NZ_KK069994.1"/>
</dbReference>
<gene>
    <name evidence="3" type="ORF">BF93_17895</name>
</gene>
<dbReference type="InterPro" id="IPR007349">
    <property type="entry name" value="DUF418"/>
</dbReference>
<comment type="caution">
    <text evidence="3">The sequence shown here is derived from an EMBL/GenBank/DDBJ whole genome shotgun (WGS) entry which is preliminary data.</text>
</comment>
<sequence length="385" mass="41519">MLLLIALANVSWHLWGRETGITHAHLVEGSALDKILQALMMIVVDGRSYPLFAFLFGYGMVQFFRSRTDRGLPERTVRRMLRRRHWAMLLFGLVHAALLFMGDVLGAYGLAGLLLVWIFFRRRDRTLLVWAGVMWAVLALVAALALFGGIMTILFPEESASAQFAGPSGMQDLTSGAPGFLASVLPRLGIWAVLTVAQVAGLAIPIAILLGWVAARRRLLDDPGSHRAALRRIAVIGIPIGWAGGLPSALYTLGILDIPQQASWMFSALSSATGIAAGIGYAAVFALIAARLQQSRPPLVRAIAAVGERSLTFYLWQSVVFAIVLSNWGFGVGGWAGTSLALLIAALTWAASIPMAALLASRGARGPAERVLRRLTYGRDDRAAR</sequence>
<dbReference type="AlphaFoldDB" id="Z9JRS2"/>
<keyword evidence="1" id="KW-0812">Transmembrane</keyword>
<dbReference type="eggNOG" id="COG2311">
    <property type="taxonomic scope" value="Bacteria"/>
</dbReference>
<keyword evidence="1" id="KW-0472">Membrane</keyword>
<dbReference type="PATRIC" id="fig|396014.3.peg.1916"/>
<feature type="transmembrane region" description="Helical" evidence="1">
    <location>
        <begin position="336"/>
        <end position="360"/>
    </location>
</feature>
<keyword evidence="1" id="KW-1133">Transmembrane helix</keyword>
<feature type="transmembrane region" description="Helical" evidence="1">
    <location>
        <begin position="233"/>
        <end position="256"/>
    </location>
</feature>
<dbReference type="Pfam" id="PF04235">
    <property type="entry name" value="DUF418"/>
    <property type="match status" value="1"/>
</dbReference>
<reference evidence="3 4" key="1">
    <citation type="submission" date="2014-02" db="EMBL/GenBank/DDBJ databases">
        <title>Genome sequence of Brachybacterium phenoliresistens strain W13A50.</title>
        <authorList>
            <person name="Wang X."/>
        </authorList>
    </citation>
    <scope>NUCLEOTIDE SEQUENCE [LARGE SCALE GENOMIC DNA]</scope>
    <source>
        <strain evidence="3 4">W13A50</strain>
    </source>
</reference>
<organism evidence="3 4">
    <name type="scientific">Brachybacterium phenoliresistens</name>
    <dbReference type="NCBI Taxonomy" id="396014"/>
    <lineage>
        <taxon>Bacteria</taxon>
        <taxon>Bacillati</taxon>
        <taxon>Actinomycetota</taxon>
        <taxon>Actinomycetes</taxon>
        <taxon>Micrococcales</taxon>
        <taxon>Dermabacteraceae</taxon>
        <taxon>Brachybacterium</taxon>
    </lineage>
</organism>
<evidence type="ECO:0000256" key="1">
    <source>
        <dbReference type="SAM" id="Phobius"/>
    </source>
</evidence>
<feature type="transmembrane region" description="Helical" evidence="1">
    <location>
        <begin position="104"/>
        <end position="120"/>
    </location>
</feature>
<keyword evidence="4" id="KW-1185">Reference proteome</keyword>
<dbReference type="PANTHER" id="PTHR30590">
    <property type="entry name" value="INNER MEMBRANE PROTEIN"/>
    <property type="match status" value="1"/>
</dbReference>
<dbReference type="PANTHER" id="PTHR30590:SF2">
    <property type="entry name" value="INNER MEMBRANE PROTEIN"/>
    <property type="match status" value="1"/>
</dbReference>
<feature type="domain" description="DUF418" evidence="2">
    <location>
        <begin position="214"/>
        <end position="378"/>
    </location>
</feature>